<sequence>MSTVTVEDLLVQAQDYLNKCVNDRNSFKHLCDTIRVLNEYDAPSILLIAKRFSQVPELIVDETFIPVLGVDAHDPVLLLQANIVPQCIKHFVFNSHDIKVVASAQLRTDIQIGYRDANGIHNVVEANFSSLKTFCVPVTYACVPFIRTKLAYTPNIQSYSNNITVTLNRDTSSDTNNTITIIFYSNSSRHSKAFIGEHAPYGSEITYVSHGASVCKAYEKNSIDGLIRLYYPRNNLSYLSFQEILNAQNLGEKQQERYFKRLEKILVREKQFSTSFVTFSRNLSVSSSITISAKGTVNLPTGGSLVDLLTNVLAWNAYSCLNYWHSDLEEEYLSKVAIVATYLLTYYFAITNSETLLNNTVTVLKTSENALDILHLAILVMRSVAYHFLQKDMPYGSGSLSAHVYQSRRENVSDYCAWIPREITIFSKGFLVAAEHNDSSYSGEVTV</sequence>
<organism evidence="1 2">
    <name type="scientific">Gardnerella swidsinskii</name>
    <dbReference type="NCBI Taxonomy" id="2792979"/>
    <lineage>
        <taxon>Bacteria</taxon>
        <taxon>Bacillati</taxon>
        <taxon>Actinomycetota</taxon>
        <taxon>Actinomycetes</taxon>
        <taxon>Bifidobacteriales</taxon>
        <taxon>Bifidobacteriaceae</taxon>
        <taxon>Gardnerella</taxon>
    </lineage>
</organism>
<accession>A0ABM6GHD2</accession>
<name>A0ABM6GHD2_9BIFI</name>
<reference evidence="2" key="1">
    <citation type="submission" date="2017-01" db="EMBL/GenBank/DDBJ databases">
        <title>Gardnerella vaginalis bacteremia associated with severe acute encephalopathy in a young female patient: Case Report and characterization of the isolate.</title>
        <authorList>
            <person name="Tankovic J."/>
            <person name="Timinskas A."/>
            <person name="Zilnyte M."/>
            <person name="Janulaitiene M."/>
            <person name="Zvirbliene A."/>
            <person name="Pleckaityte M."/>
        </authorList>
    </citation>
    <scope>NUCLEOTIDE SEQUENCE [LARGE SCALE GENOMIC DNA]</scope>
    <source>
        <strain evidence="2">GV37</strain>
    </source>
</reference>
<evidence type="ECO:0000313" key="2">
    <source>
        <dbReference type="Proteomes" id="UP000186260"/>
    </source>
</evidence>
<protein>
    <submittedName>
        <fullName evidence="1">Uncharacterized protein</fullName>
    </submittedName>
</protein>
<dbReference type="EMBL" id="CP019058">
    <property type="protein sequence ID" value="APW18129.1"/>
    <property type="molecule type" value="Genomic_DNA"/>
</dbReference>
<proteinExistence type="predicted"/>
<dbReference type="RefSeq" id="WP_076002543.1">
    <property type="nucleotide sequence ID" value="NZ_CP019058.1"/>
</dbReference>
<keyword evidence="2" id="KW-1185">Reference proteome</keyword>
<dbReference type="Proteomes" id="UP000186260">
    <property type="component" value="Chromosome"/>
</dbReference>
<gene>
    <name evidence="1" type="ORF">BVL65_00450</name>
</gene>
<evidence type="ECO:0000313" key="1">
    <source>
        <dbReference type="EMBL" id="APW18129.1"/>
    </source>
</evidence>